<evidence type="ECO:0000313" key="2">
    <source>
        <dbReference type="Proteomes" id="UP000015106"/>
    </source>
</evidence>
<dbReference type="AlphaFoldDB" id="A0A8R7P980"/>
<dbReference type="EnsemblPlants" id="TuG1812G0200000387.01.T01">
    <property type="protein sequence ID" value="TuG1812G0200000387.01.T01.cds349211"/>
    <property type="gene ID" value="TuG1812G0200000387.01"/>
</dbReference>
<accession>A0A8R7P980</accession>
<dbReference type="Gramene" id="TuG1812G0200000387.01.T01">
    <property type="protein sequence ID" value="TuG1812G0200000387.01.T01.cds349211"/>
    <property type="gene ID" value="TuG1812G0200000387.01"/>
</dbReference>
<keyword evidence="2" id="KW-1185">Reference proteome</keyword>
<reference evidence="1" key="3">
    <citation type="submission" date="2022-06" db="UniProtKB">
        <authorList>
            <consortium name="EnsemblPlants"/>
        </authorList>
    </citation>
    <scope>IDENTIFICATION</scope>
</reference>
<organism evidence="1 2">
    <name type="scientific">Triticum urartu</name>
    <name type="common">Red wild einkorn</name>
    <name type="synonym">Crithodium urartu</name>
    <dbReference type="NCBI Taxonomy" id="4572"/>
    <lineage>
        <taxon>Eukaryota</taxon>
        <taxon>Viridiplantae</taxon>
        <taxon>Streptophyta</taxon>
        <taxon>Embryophyta</taxon>
        <taxon>Tracheophyta</taxon>
        <taxon>Spermatophyta</taxon>
        <taxon>Magnoliopsida</taxon>
        <taxon>Liliopsida</taxon>
        <taxon>Poales</taxon>
        <taxon>Poaceae</taxon>
        <taxon>BOP clade</taxon>
        <taxon>Pooideae</taxon>
        <taxon>Triticodae</taxon>
        <taxon>Triticeae</taxon>
        <taxon>Triticinae</taxon>
        <taxon>Triticum</taxon>
    </lineage>
</organism>
<dbReference type="Proteomes" id="UP000015106">
    <property type="component" value="Chromosome 2"/>
</dbReference>
<sequence length="101" mass="11860">MKINMNPTRSRTRWVADLIDHESHAWKEDYIMCIFTREDANDILSIRLPNYDDEDYIAWQPEKNGIFSVRSAYRLAMDEKGSVVIGSSHNTQGDRIIWNNI</sequence>
<proteinExistence type="predicted"/>
<reference evidence="2" key="1">
    <citation type="journal article" date="2013" name="Nature">
        <title>Draft genome of the wheat A-genome progenitor Triticum urartu.</title>
        <authorList>
            <person name="Ling H.Q."/>
            <person name="Zhao S."/>
            <person name="Liu D."/>
            <person name="Wang J."/>
            <person name="Sun H."/>
            <person name="Zhang C."/>
            <person name="Fan H."/>
            <person name="Li D."/>
            <person name="Dong L."/>
            <person name="Tao Y."/>
            <person name="Gao C."/>
            <person name="Wu H."/>
            <person name="Li Y."/>
            <person name="Cui Y."/>
            <person name="Guo X."/>
            <person name="Zheng S."/>
            <person name="Wang B."/>
            <person name="Yu K."/>
            <person name="Liang Q."/>
            <person name="Yang W."/>
            <person name="Lou X."/>
            <person name="Chen J."/>
            <person name="Feng M."/>
            <person name="Jian J."/>
            <person name="Zhang X."/>
            <person name="Luo G."/>
            <person name="Jiang Y."/>
            <person name="Liu J."/>
            <person name="Wang Z."/>
            <person name="Sha Y."/>
            <person name="Zhang B."/>
            <person name="Wu H."/>
            <person name="Tang D."/>
            <person name="Shen Q."/>
            <person name="Xue P."/>
            <person name="Zou S."/>
            <person name="Wang X."/>
            <person name="Liu X."/>
            <person name="Wang F."/>
            <person name="Yang Y."/>
            <person name="An X."/>
            <person name="Dong Z."/>
            <person name="Zhang K."/>
            <person name="Zhang X."/>
            <person name="Luo M.C."/>
            <person name="Dvorak J."/>
            <person name="Tong Y."/>
            <person name="Wang J."/>
            <person name="Yang H."/>
            <person name="Li Z."/>
            <person name="Wang D."/>
            <person name="Zhang A."/>
            <person name="Wang J."/>
        </authorList>
    </citation>
    <scope>NUCLEOTIDE SEQUENCE</scope>
    <source>
        <strain evidence="2">cv. G1812</strain>
    </source>
</reference>
<name>A0A8R7P980_TRIUA</name>
<protein>
    <submittedName>
        <fullName evidence="1">Uncharacterized protein</fullName>
    </submittedName>
</protein>
<evidence type="ECO:0000313" key="1">
    <source>
        <dbReference type="EnsemblPlants" id="TuG1812G0200000387.01.T01.cds349211"/>
    </source>
</evidence>
<reference evidence="1" key="2">
    <citation type="submission" date="2018-03" db="EMBL/GenBank/DDBJ databases">
        <title>The Triticum urartu genome reveals the dynamic nature of wheat genome evolution.</title>
        <authorList>
            <person name="Ling H."/>
            <person name="Ma B."/>
            <person name="Shi X."/>
            <person name="Liu H."/>
            <person name="Dong L."/>
            <person name="Sun H."/>
            <person name="Cao Y."/>
            <person name="Gao Q."/>
            <person name="Zheng S."/>
            <person name="Li Y."/>
            <person name="Yu Y."/>
            <person name="Du H."/>
            <person name="Qi M."/>
            <person name="Li Y."/>
            <person name="Yu H."/>
            <person name="Cui Y."/>
            <person name="Wang N."/>
            <person name="Chen C."/>
            <person name="Wu H."/>
            <person name="Zhao Y."/>
            <person name="Zhang J."/>
            <person name="Li Y."/>
            <person name="Zhou W."/>
            <person name="Zhang B."/>
            <person name="Hu W."/>
            <person name="Eijk M."/>
            <person name="Tang J."/>
            <person name="Witsenboer H."/>
            <person name="Zhao S."/>
            <person name="Li Z."/>
            <person name="Zhang A."/>
            <person name="Wang D."/>
            <person name="Liang C."/>
        </authorList>
    </citation>
    <scope>NUCLEOTIDE SEQUENCE [LARGE SCALE GENOMIC DNA]</scope>
    <source>
        <strain evidence="1">cv. G1812</strain>
    </source>
</reference>